<proteinExistence type="predicted"/>
<gene>
    <name evidence="3" type="ORF">M0R89_16620</name>
</gene>
<keyword evidence="4" id="KW-1185">Reference proteome</keyword>
<feature type="region of interest" description="Disordered" evidence="1">
    <location>
        <begin position="21"/>
        <end position="111"/>
    </location>
</feature>
<dbReference type="RefSeq" id="WP_248650197.1">
    <property type="nucleotide sequence ID" value="NZ_CP096659.1"/>
</dbReference>
<dbReference type="InterPro" id="IPR006311">
    <property type="entry name" value="TAT_signal"/>
</dbReference>
<dbReference type="SMART" id="SM00564">
    <property type="entry name" value="PQQ"/>
    <property type="match status" value="7"/>
</dbReference>
<dbReference type="PROSITE" id="PS51257">
    <property type="entry name" value="PROKAR_LIPOPROTEIN"/>
    <property type="match status" value="1"/>
</dbReference>
<dbReference type="Gene3D" id="2.40.128.630">
    <property type="match status" value="1"/>
</dbReference>
<name>A0A8U0HT33_9EURY</name>
<dbReference type="PANTHER" id="PTHR34512:SF30">
    <property type="entry name" value="OUTER MEMBRANE PROTEIN ASSEMBLY FACTOR BAMB"/>
    <property type="match status" value="1"/>
</dbReference>
<protein>
    <submittedName>
        <fullName evidence="3">PQQ-like beta-propeller repeat protein</fullName>
    </submittedName>
</protein>
<sequence length="441" mass="46685">MSPPSRRELLRASGVGLAALAGCTARDDSLDDAATRTTTRRTETTAQRTSETTTTTEQTTTAAEASECAPKSLPETGWPLPDRDPANTNYAPSATGPVEKPSARWQRTAEPPETDAYVEAGFTDPAVTSDRLFVGKRLLPGAESPMPEGNALHAYDRASGERVWTYPLGDEAPRALAVTGDAVHVATWSRLSAVGRTDGTRRWTFDPEEGVEAVTPTDERIYVTAGSGSVTALRSDGTAEWTASAGERLSARPAVYDGSVFVGTADGTLTALRASDGRERWSATLAGGDSDSDRLVTDVAVTDCRILAIASDDVVALDPDGLVRWRATGGYGTVSTDGASVYAGTDDGHLRTFSAAGGAVEWETFLGDRNHRRVDGIWTDPVVADGTVYVSARPDSLYSFEARTGRENWKLTFDSLAHSGKPVVADDDLFVSAGNVLAAFA</sequence>
<feature type="domain" description="Pyrrolo-quinoline quinone repeat" evidence="2">
    <location>
        <begin position="190"/>
        <end position="328"/>
    </location>
</feature>
<dbReference type="Proteomes" id="UP000830729">
    <property type="component" value="Chromosome"/>
</dbReference>
<accession>A0A8U0HT33</accession>
<dbReference type="Gene3D" id="2.130.10.10">
    <property type="entry name" value="YVTN repeat-like/Quinoprotein amine dehydrogenase"/>
    <property type="match status" value="1"/>
</dbReference>
<dbReference type="InterPro" id="IPR002372">
    <property type="entry name" value="PQQ_rpt_dom"/>
</dbReference>
<feature type="compositionally biased region" description="Low complexity" evidence="1">
    <location>
        <begin position="44"/>
        <end position="67"/>
    </location>
</feature>
<dbReference type="SUPFAM" id="SSF50998">
    <property type="entry name" value="Quinoprotein alcohol dehydrogenase-like"/>
    <property type="match status" value="2"/>
</dbReference>
<evidence type="ECO:0000259" key="2">
    <source>
        <dbReference type="Pfam" id="PF13360"/>
    </source>
</evidence>
<dbReference type="InterPro" id="IPR015943">
    <property type="entry name" value="WD40/YVTN_repeat-like_dom_sf"/>
</dbReference>
<dbReference type="PANTHER" id="PTHR34512">
    <property type="entry name" value="CELL SURFACE PROTEIN"/>
    <property type="match status" value="1"/>
</dbReference>
<evidence type="ECO:0000313" key="3">
    <source>
        <dbReference type="EMBL" id="UPV74150.1"/>
    </source>
</evidence>
<dbReference type="GeneID" id="72186857"/>
<dbReference type="InterPro" id="IPR011047">
    <property type="entry name" value="Quinoprotein_ADH-like_sf"/>
</dbReference>
<dbReference type="AlphaFoldDB" id="A0A8U0HT33"/>
<dbReference type="PROSITE" id="PS51318">
    <property type="entry name" value="TAT"/>
    <property type="match status" value="1"/>
</dbReference>
<organism evidence="3 4">
    <name type="scientific">Halorussus limi</name>
    <dbReference type="NCBI Taxonomy" id="2938695"/>
    <lineage>
        <taxon>Archaea</taxon>
        <taxon>Methanobacteriati</taxon>
        <taxon>Methanobacteriota</taxon>
        <taxon>Stenosarchaea group</taxon>
        <taxon>Halobacteria</taxon>
        <taxon>Halobacteriales</taxon>
        <taxon>Haladaptataceae</taxon>
        <taxon>Halorussus</taxon>
    </lineage>
</organism>
<dbReference type="Pfam" id="PF13360">
    <property type="entry name" value="PQQ_2"/>
    <property type="match status" value="2"/>
</dbReference>
<evidence type="ECO:0000256" key="1">
    <source>
        <dbReference type="SAM" id="MobiDB-lite"/>
    </source>
</evidence>
<evidence type="ECO:0000313" key="4">
    <source>
        <dbReference type="Proteomes" id="UP000830729"/>
    </source>
</evidence>
<reference evidence="3 4" key="1">
    <citation type="submission" date="2022-04" db="EMBL/GenBank/DDBJ databases">
        <title>Diverse halophilic archaea isolated from saline environments.</title>
        <authorList>
            <person name="Cui H.-L."/>
        </authorList>
    </citation>
    <scope>NUCLEOTIDE SEQUENCE [LARGE SCALE GENOMIC DNA]</scope>
    <source>
        <strain evidence="3 4">XZYJT49</strain>
    </source>
</reference>
<feature type="domain" description="Pyrrolo-quinoline quinone repeat" evidence="2">
    <location>
        <begin position="336"/>
        <end position="437"/>
    </location>
</feature>
<dbReference type="InterPro" id="IPR018391">
    <property type="entry name" value="PQQ_b-propeller_rpt"/>
</dbReference>
<dbReference type="EMBL" id="CP096659">
    <property type="protein sequence ID" value="UPV74150.1"/>
    <property type="molecule type" value="Genomic_DNA"/>
</dbReference>
<dbReference type="KEGG" id="halx:M0R89_16620"/>